<comment type="caution">
    <text evidence="2">The sequence shown here is derived from an EMBL/GenBank/DDBJ whole genome shotgun (WGS) entry which is preliminary data.</text>
</comment>
<proteinExistence type="predicted"/>
<reference evidence="2" key="1">
    <citation type="submission" date="2019-08" db="EMBL/GenBank/DDBJ databases">
        <authorList>
            <person name="Kucharzyk K."/>
            <person name="Murdoch R.W."/>
            <person name="Higgins S."/>
            <person name="Loffler F."/>
        </authorList>
    </citation>
    <scope>NUCLEOTIDE SEQUENCE</scope>
</reference>
<keyword evidence="1" id="KW-0812">Transmembrane</keyword>
<feature type="transmembrane region" description="Helical" evidence="1">
    <location>
        <begin position="7"/>
        <end position="29"/>
    </location>
</feature>
<feature type="transmembrane region" description="Helical" evidence="1">
    <location>
        <begin position="87"/>
        <end position="109"/>
    </location>
</feature>
<evidence type="ECO:0000313" key="2">
    <source>
        <dbReference type="EMBL" id="MPN25571.1"/>
    </source>
</evidence>
<name>A0A645GF77_9ZZZZ</name>
<gene>
    <name evidence="2" type="ORF">SDC9_172983</name>
</gene>
<sequence length="210" mass="23216">MRRSIGALIDWFTLLFFSVSAITIWVIWISVQTGFPPKPAANVARLAPFYVPTFSLTAFVLALAASVAWCALVWWRASRNRDAIWKSLILPAGGATLGWILLMTLWLPMLNHGRSMAPQIKPVVALITNKSGCVGGYGLSRAQVSAITYYGNLSMASPRNTDHCEWIIADAAAMPSVTEVFPYEDWEEIGGAARPTDRTDRLVVLHRRKP</sequence>
<evidence type="ECO:0000256" key="1">
    <source>
        <dbReference type="SAM" id="Phobius"/>
    </source>
</evidence>
<feature type="transmembrane region" description="Helical" evidence="1">
    <location>
        <begin position="49"/>
        <end position="75"/>
    </location>
</feature>
<dbReference type="AlphaFoldDB" id="A0A645GF77"/>
<keyword evidence="1" id="KW-0472">Membrane</keyword>
<dbReference type="EMBL" id="VSSQ01074791">
    <property type="protein sequence ID" value="MPN25571.1"/>
    <property type="molecule type" value="Genomic_DNA"/>
</dbReference>
<organism evidence="2">
    <name type="scientific">bioreactor metagenome</name>
    <dbReference type="NCBI Taxonomy" id="1076179"/>
    <lineage>
        <taxon>unclassified sequences</taxon>
        <taxon>metagenomes</taxon>
        <taxon>ecological metagenomes</taxon>
    </lineage>
</organism>
<accession>A0A645GF77</accession>
<keyword evidence="1" id="KW-1133">Transmembrane helix</keyword>
<protein>
    <submittedName>
        <fullName evidence="2">Uncharacterized protein</fullName>
    </submittedName>
</protein>